<protein>
    <submittedName>
        <fullName evidence="2">Uncharacterized protein</fullName>
    </submittedName>
</protein>
<dbReference type="EMBL" id="JANIEX010000081">
    <property type="protein sequence ID" value="KAJ3574097.1"/>
    <property type="molecule type" value="Genomic_DNA"/>
</dbReference>
<feature type="compositionally biased region" description="Basic and acidic residues" evidence="1">
    <location>
        <begin position="7"/>
        <end position="23"/>
    </location>
</feature>
<dbReference type="AlphaFoldDB" id="A0AAD5YU88"/>
<reference evidence="2" key="1">
    <citation type="submission" date="2022-07" db="EMBL/GenBank/DDBJ databases">
        <title>Genome Sequence of Leucocoprinus birnbaumii.</title>
        <authorList>
            <person name="Buettner E."/>
        </authorList>
    </citation>
    <scope>NUCLEOTIDE SEQUENCE</scope>
    <source>
        <strain evidence="2">VT141</strain>
    </source>
</reference>
<feature type="region of interest" description="Disordered" evidence="1">
    <location>
        <begin position="157"/>
        <end position="192"/>
    </location>
</feature>
<accession>A0AAD5YU88</accession>
<evidence type="ECO:0000256" key="1">
    <source>
        <dbReference type="SAM" id="MobiDB-lite"/>
    </source>
</evidence>
<feature type="compositionally biased region" description="Low complexity" evidence="1">
    <location>
        <begin position="157"/>
        <end position="186"/>
    </location>
</feature>
<gene>
    <name evidence="2" type="ORF">NP233_g1990</name>
</gene>
<proteinExistence type="predicted"/>
<feature type="region of interest" description="Disordered" evidence="1">
    <location>
        <begin position="1"/>
        <end position="37"/>
    </location>
</feature>
<comment type="caution">
    <text evidence="2">The sequence shown here is derived from an EMBL/GenBank/DDBJ whole genome shotgun (WGS) entry which is preliminary data.</text>
</comment>
<organism evidence="2 3">
    <name type="scientific">Leucocoprinus birnbaumii</name>
    <dbReference type="NCBI Taxonomy" id="56174"/>
    <lineage>
        <taxon>Eukaryota</taxon>
        <taxon>Fungi</taxon>
        <taxon>Dikarya</taxon>
        <taxon>Basidiomycota</taxon>
        <taxon>Agaricomycotina</taxon>
        <taxon>Agaricomycetes</taxon>
        <taxon>Agaricomycetidae</taxon>
        <taxon>Agaricales</taxon>
        <taxon>Agaricineae</taxon>
        <taxon>Agaricaceae</taxon>
        <taxon>Leucocoprinus</taxon>
    </lineage>
</organism>
<dbReference type="Proteomes" id="UP001213000">
    <property type="component" value="Unassembled WGS sequence"/>
</dbReference>
<keyword evidence="3" id="KW-1185">Reference proteome</keyword>
<sequence length="224" mass="22967">MRRHEGRHGERDTGKLEFARDDPPADSDTPTQEESTETLGRLINDYDLLSAALPATVDGSDLQNSLTKEINHKKEIIFQKFGQIVPDAGAPGTDAPPTTVSSSDGSVMTVIPMPGGGIIIAQNGQNTTVSLGAVQPPPTSTVGPTPTSTSTVVTMSTSTASPATEAPATPPVATAATTTSASPSPSKHNGAGVLSPFDVLPTTMAMKSLLTVTGAMVFGAWTVL</sequence>
<evidence type="ECO:0000313" key="3">
    <source>
        <dbReference type="Proteomes" id="UP001213000"/>
    </source>
</evidence>
<name>A0AAD5YU88_9AGAR</name>
<evidence type="ECO:0000313" key="2">
    <source>
        <dbReference type="EMBL" id="KAJ3574097.1"/>
    </source>
</evidence>